<name>A0A6J6DTL9_9ZZZZ</name>
<protein>
    <submittedName>
        <fullName evidence="1">Unannotated protein</fullName>
    </submittedName>
</protein>
<evidence type="ECO:0000313" key="1">
    <source>
        <dbReference type="EMBL" id="CAB4567472.1"/>
    </source>
</evidence>
<organism evidence="1">
    <name type="scientific">freshwater metagenome</name>
    <dbReference type="NCBI Taxonomy" id="449393"/>
    <lineage>
        <taxon>unclassified sequences</taxon>
        <taxon>metagenomes</taxon>
        <taxon>ecological metagenomes</taxon>
    </lineage>
</organism>
<gene>
    <name evidence="1" type="ORF">UFOPK1643_00577</name>
</gene>
<proteinExistence type="predicted"/>
<reference evidence="1" key="1">
    <citation type="submission" date="2020-05" db="EMBL/GenBank/DDBJ databases">
        <authorList>
            <person name="Chiriac C."/>
            <person name="Salcher M."/>
            <person name="Ghai R."/>
            <person name="Kavagutti S V."/>
        </authorList>
    </citation>
    <scope>NUCLEOTIDE SEQUENCE</scope>
</reference>
<dbReference type="AlphaFoldDB" id="A0A6J6DTL9"/>
<accession>A0A6J6DTL9</accession>
<sequence length="56" mass="5619">MIGASSETGERCSNVPAIECTAVTSIACSMLKAGMIVGIRSAIIVLPAPGGPINKM</sequence>
<dbReference type="EMBL" id="CAEZTK010000031">
    <property type="protein sequence ID" value="CAB4567472.1"/>
    <property type="molecule type" value="Genomic_DNA"/>
</dbReference>